<evidence type="ECO:0000313" key="3">
    <source>
        <dbReference type="Proteomes" id="UP000682739"/>
    </source>
</evidence>
<sequence>MFNKLKKVASKGLWHSLAVIIVMLLAGPEFIVSIELMALVEVLGASTFVLMYFAGFKLYLSKMWDKYKSFENYSIFFIPTISVLKQMPSLIIHAIPERTAVALFLGMVTVMMLVFNIQNLILA</sequence>
<feature type="transmembrane region" description="Helical" evidence="1">
    <location>
        <begin position="72"/>
        <end position="95"/>
    </location>
</feature>
<proteinExistence type="predicted"/>
<gene>
    <name evidence="2" type="ORF">J1N51_02390</name>
</gene>
<organism evidence="2 3">
    <name type="scientific">Psychrosphaera ytuae</name>
    <dbReference type="NCBI Taxonomy" id="2820710"/>
    <lineage>
        <taxon>Bacteria</taxon>
        <taxon>Pseudomonadati</taxon>
        <taxon>Pseudomonadota</taxon>
        <taxon>Gammaproteobacteria</taxon>
        <taxon>Alteromonadales</taxon>
        <taxon>Pseudoalteromonadaceae</taxon>
        <taxon>Psychrosphaera</taxon>
    </lineage>
</organism>
<dbReference type="KEGG" id="psym:J1N51_02390"/>
<name>A0A975DBZ8_9GAMM</name>
<keyword evidence="1" id="KW-0472">Membrane</keyword>
<feature type="transmembrane region" description="Helical" evidence="1">
    <location>
        <begin position="38"/>
        <end position="60"/>
    </location>
</feature>
<dbReference type="Proteomes" id="UP000682739">
    <property type="component" value="Chromosome"/>
</dbReference>
<accession>A0A975DBZ8</accession>
<dbReference type="RefSeq" id="WP_208832410.1">
    <property type="nucleotide sequence ID" value="NZ_CP072110.1"/>
</dbReference>
<dbReference type="AlphaFoldDB" id="A0A975DBZ8"/>
<feature type="transmembrane region" description="Helical" evidence="1">
    <location>
        <begin position="12"/>
        <end position="32"/>
    </location>
</feature>
<keyword evidence="1" id="KW-0812">Transmembrane</keyword>
<feature type="transmembrane region" description="Helical" evidence="1">
    <location>
        <begin position="101"/>
        <end position="122"/>
    </location>
</feature>
<keyword evidence="3" id="KW-1185">Reference proteome</keyword>
<protein>
    <submittedName>
        <fullName evidence="2">Uncharacterized protein</fullName>
    </submittedName>
</protein>
<evidence type="ECO:0000313" key="2">
    <source>
        <dbReference type="EMBL" id="QTH64355.1"/>
    </source>
</evidence>
<evidence type="ECO:0000256" key="1">
    <source>
        <dbReference type="SAM" id="Phobius"/>
    </source>
</evidence>
<keyword evidence="1" id="KW-1133">Transmembrane helix</keyword>
<reference evidence="2" key="1">
    <citation type="submission" date="2021-03" db="EMBL/GenBank/DDBJ databases">
        <title>Description of Psychrosphaera ytuae sp. nov. isolated from deep sea sediment of South China Sea.</title>
        <authorList>
            <person name="Zhang J."/>
            <person name="Xu X.-D."/>
        </authorList>
    </citation>
    <scope>NUCLEOTIDE SEQUENCE</scope>
    <source>
        <strain evidence="2">MTZ26</strain>
    </source>
</reference>
<dbReference type="EMBL" id="CP072110">
    <property type="protein sequence ID" value="QTH64355.1"/>
    <property type="molecule type" value="Genomic_DNA"/>
</dbReference>